<organism evidence="1 2">
    <name type="scientific">Streptococcus mitis</name>
    <dbReference type="NCBI Taxonomy" id="28037"/>
    <lineage>
        <taxon>Bacteria</taxon>
        <taxon>Bacillati</taxon>
        <taxon>Bacillota</taxon>
        <taxon>Bacilli</taxon>
        <taxon>Lactobacillales</taxon>
        <taxon>Streptococcaceae</taxon>
        <taxon>Streptococcus</taxon>
        <taxon>Streptococcus mitis group</taxon>
    </lineage>
</organism>
<dbReference type="Proteomes" id="UP000278653">
    <property type="component" value="Unassembled WGS sequence"/>
</dbReference>
<name>A0A3R9HRD0_STRMT</name>
<sequence length="105" mass="12230">MPVKCPSDFERKPVDQTKLSFEKRNKDIKDNLLSETPTQIGVVTYPEKQEPKKEKKHIPAFQLKPDETMHENIEAIKALLGTNNKTQIVKQAVAWYRKKLEKELL</sequence>
<evidence type="ECO:0000313" key="1">
    <source>
        <dbReference type="EMBL" id="RSI59628.1"/>
    </source>
</evidence>
<protein>
    <submittedName>
        <fullName evidence="1">Uncharacterized protein</fullName>
    </submittedName>
</protein>
<comment type="caution">
    <text evidence="1">The sequence shown here is derived from an EMBL/GenBank/DDBJ whole genome shotgun (WGS) entry which is preliminary data.</text>
</comment>
<evidence type="ECO:0000313" key="2">
    <source>
        <dbReference type="Proteomes" id="UP000278653"/>
    </source>
</evidence>
<proteinExistence type="predicted"/>
<dbReference type="EMBL" id="RJNH01000013">
    <property type="protein sequence ID" value="RSI59628.1"/>
    <property type="molecule type" value="Genomic_DNA"/>
</dbReference>
<dbReference type="RefSeq" id="WP_125448073.1">
    <property type="nucleotide sequence ID" value="NZ_RJNH01000013.1"/>
</dbReference>
<reference evidence="1 2" key="1">
    <citation type="submission" date="2018-11" db="EMBL/GenBank/DDBJ databases">
        <title>Species Designations Belie Phenotypic and Genotypic Heterogeneity in Oral Streptococci.</title>
        <authorList>
            <person name="Velsko I."/>
        </authorList>
    </citation>
    <scope>NUCLEOTIDE SEQUENCE [LARGE SCALE GENOMIC DNA]</scope>
    <source>
        <strain evidence="1 2">BCC15</strain>
    </source>
</reference>
<accession>A0A3R9HRD0</accession>
<dbReference type="AlphaFoldDB" id="A0A3R9HRD0"/>
<gene>
    <name evidence="1" type="ORF">D8865_09145</name>
</gene>